<dbReference type="EMBL" id="JACEIK010002171">
    <property type="protein sequence ID" value="MCD9559598.1"/>
    <property type="molecule type" value="Genomic_DNA"/>
</dbReference>
<evidence type="ECO:0000313" key="1">
    <source>
        <dbReference type="EMBL" id="MCD9559598.1"/>
    </source>
</evidence>
<evidence type="ECO:0000313" key="2">
    <source>
        <dbReference type="Proteomes" id="UP000823775"/>
    </source>
</evidence>
<gene>
    <name evidence="1" type="ORF">HAX54_017653</name>
</gene>
<feature type="non-terminal residue" evidence="1">
    <location>
        <position position="89"/>
    </location>
</feature>
<sequence>LLLLDDFGGDMEGKIQNASGKTKVKRVKIGARRCITAMASCHELVLRVSLRDIFELISNMSKSVNLRDGLHDTLRPNLCWSRLGASGPA</sequence>
<protein>
    <submittedName>
        <fullName evidence="1">Uncharacterized protein</fullName>
    </submittedName>
</protein>
<dbReference type="Proteomes" id="UP000823775">
    <property type="component" value="Unassembled WGS sequence"/>
</dbReference>
<name>A0ABS8UMK3_DATST</name>
<feature type="non-terminal residue" evidence="1">
    <location>
        <position position="1"/>
    </location>
</feature>
<comment type="caution">
    <text evidence="1">The sequence shown here is derived from an EMBL/GenBank/DDBJ whole genome shotgun (WGS) entry which is preliminary data.</text>
</comment>
<accession>A0ABS8UMK3</accession>
<reference evidence="1 2" key="1">
    <citation type="journal article" date="2021" name="BMC Genomics">
        <title>Datura genome reveals duplications of psychoactive alkaloid biosynthetic genes and high mutation rate following tissue culture.</title>
        <authorList>
            <person name="Rajewski A."/>
            <person name="Carter-House D."/>
            <person name="Stajich J."/>
            <person name="Litt A."/>
        </authorList>
    </citation>
    <scope>NUCLEOTIDE SEQUENCE [LARGE SCALE GENOMIC DNA]</scope>
    <source>
        <strain evidence="1">AR-01</strain>
    </source>
</reference>
<keyword evidence="2" id="KW-1185">Reference proteome</keyword>
<proteinExistence type="predicted"/>
<organism evidence="1 2">
    <name type="scientific">Datura stramonium</name>
    <name type="common">Jimsonweed</name>
    <name type="synonym">Common thornapple</name>
    <dbReference type="NCBI Taxonomy" id="4076"/>
    <lineage>
        <taxon>Eukaryota</taxon>
        <taxon>Viridiplantae</taxon>
        <taxon>Streptophyta</taxon>
        <taxon>Embryophyta</taxon>
        <taxon>Tracheophyta</taxon>
        <taxon>Spermatophyta</taxon>
        <taxon>Magnoliopsida</taxon>
        <taxon>eudicotyledons</taxon>
        <taxon>Gunneridae</taxon>
        <taxon>Pentapetalae</taxon>
        <taxon>asterids</taxon>
        <taxon>lamiids</taxon>
        <taxon>Solanales</taxon>
        <taxon>Solanaceae</taxon>
        <taxon>Solanoideae</taxon>
        <taxon>Datureae</taxon>
        <taxon>Datura</taxon>
    </lineage>
</organism>